<evidence type="ECO:0000256" key="1">
    <source>
        <dbReference type="ARBA" id="ARBA00022729"/>
    </source>
</evidence>
<sequence>MIYDTGISSSPYAVVVGDFNSDSRLDIIVANYGTNNVGVFLGYGNGTFANQQTYSTGDSSRPTALTIGDFNNDSRLDIAVANYRANNVGIFLGYGNGIFANQMTYSTGVSSGPIALVIGDINNDSRLDIAVANYGTNNIGSHPQSIALGDFNNDYRQDIVVAHSDTGSVGVLLNGDSAALENVRVLSTGSGSKPHGLTVGDFNNDDRLDIIITNNAIARAVAVGDLNGDGRLDLVVAHSQDNAVSVIFGYGDGAFGNKLTYHNRNDFIGIGVSVGDFNGDGWLDFVVTHGDGNSVSVRLGYGNGSFSNETTYSTGFNSDPHEVVVADFDHDGRLDIAVANYGTNNVGVFLGYGNGQFSNQITYPTGMNSNPWSLAIGDFNKDDRLDIAVANHGSRAVGCHWRFQ</sequence>
<dbReference type="Proteomes" id="UP000663836">
    <property type="component" value="Unassembled WGS sequence"/>
</dbReference>
<dbReference type="EMBL" id="CAJOBD010003778">
    <property type="protein sequence ID" value="CAF3965341.1"/>
    <property type="molecule type" value="Genomic_DNA"/>
</dbReference>
<evidence type="ECO:0000313" key="4">
    <source>
        <dbReference type="Proteomes" id="UP000663874"/>
    </source>
</evidence>
<dbReference type="AlphaFoldDB" id="A0A819IFS2"/>
<protein>
    <submittedName>
        <fullName evidence="2">Uncharacterized protein</fullName>
    </submittedName>
</protein>
<reference evidence="2" key="1">
    <citation type="submission" date="2021-02" db="EMBL/GenBank/DDBJ databases">
        <authorList>
            <person name="Nowell W R."/>
        </authorList>
    </citation>
    <scope>NUCLEOTIDE SEQUENCE</scope>
</reference>
<name>A0A819IFS2_9BILA</name>
<dbReference type="Pfam" id="PF13517">
    <property type="entry name" value="FG-GAP_3"/>
    <property type="match status" value="3"/>
</dbReference>
<dbReference type="Gene3D" id="2.30.30.100">
    <property type="match status" value="5"/>
</dbReference>
<dbReference type="Pfam" id="PF01839">
    <property type="entry name" value="FG-GAP"/>
    <property type="match status" value="2"/>
</dbReference>
<dbReference type="PANTHER" id="PTHR46580:SF4">
    <property type="entry name" value="ATP_GTP-BINDING PROTEIN"/>
    <property type="match status" value="1"/>
</dbReference>
<evidence type="ECO:0000313" key="3">
    <source>
        <dbReference type="EMBL" id="CAF3965341.1"/>
    </source>
</evidence>
<proteinExistence type="predicted"/>
<evidence type="ECO:0000313" key="2">
    <source>
        <dbReference type="EMBL" id="CAF3914126.1"/>
    </source>
</evidence>
<dbReference type="Proteomes" id="UP000663874">
    <property type="component" value="Unassembled WGS sequence"/>
</dbReference>
<dbReference type="PANTHER" id="PTHR46580">
    <property type="entry name" value="SENSOR KINASE-RELATED"/>
    <property type="match status" value="1"/>
</dbReference>
<gene>
    <name evidence="2" type="ORF">FNK824_LOCUS21254</name>
    <name evidence="3" type="ORF">JBS370_LOCUS24323</name>
</gene>
<dbReference type="SUPFAM" id="SSF69318">
    <property type="entry name" value="Integrin alpha N-terminal domain"/>
    <property type="match status" value="2"/>
</dbReference>
<accession>A0A819IFS2</accession>
<keyword evidence="1" id="KW-0732">Signal</keyword>
<dbReference type="InterPro" id="IPR013517">
    <property type="entry name" value="FG-GAP"/>
</dbReference>
<comment type="caution">
    <text evidence="2">The sequence shown here is derived from an EMBL/GenBank/DDBJ whole genome shotgun (WGS) entry which is preliminary data.</text>
</comment>
<organism evidence="2 4">
    <name type="scientific">Rotaria sordida</name>
    <dbReference type="NCBI Taxonomy" id="392033"/>
    <lineage>
        <taxon>Eukaryota</taxon>
        <taxon>Metazoa</taxon>
        <taxon>Spiralia</taxon>
        <taxon>Gnathifera</taxon>
        <taxon>Rotifera</taxon>
        <taxon>Eurotatoria</taxon>
        <taxon>Bdelloidea</taxon>
        <taxon>Philodinida</taxon>
        <taxon>Philodinidae</taxon>
        <taxon>Rotaria</taxon>
    </lineage>
</organism>
<dbReference type="EMBL" id="CAJOBE010004060">
    <property type="protein sequence ID" value="CAF3914126.1"/>
    <property type="molecule type" value="Genomic_DNA"/>
</dbReference>
<dbReference type="Gene3D" id="2.130.10.130">
    <property type="entry name" value="Integrin alpha, N-terminal"/>
    <property type="match status" value="1"/>
</dbReference>
<dbReference type="InterPro" id="IPR028994">
    <property type="entry name" value="Integrin_alpha_N"/>
</dbReference>